<dbReference type="Gene3D" id="3.30.1330.40">
    <property type="entry name" value="RutC-like"/>
    <property type="match status" value="2"/>
</dbReference>
<comment type="caution">
    <text evidence="2">The sequence shown here is derived from an EMBL/GenBank/DDBJ whole genome shotgun (WGS) entry which is preliminary data.</text>
</comment>
<dbReference type="InterPro" id="IPR049368">
    <property type="entry name" value="FkbO_Hyg5-like_N"/>
</dbReference>
<dbReference type="EMBL" id="QPIZ01000001">
    <property type="protein sequence ID" value="RCW39240.1"/>
    <property type="molecule type" value="Genomic_DNA"/>
</dbReference>
<gene>
    <name evidence="2" type="ORF">DFO77_1018</name>
</gene>
<dbReference type="Proteomes" id="UP000252733">
    <property type="component" value="Unassembled WGS sequence"/>
</dbReference>
<sequence length="395" mass="45046">MNFSKDDSMGIEKSYKVLGLEKDNNSIGGIMRLLHKVKKYGAAINGQVFKLTVFTSCEDEDRYRSKAADFSRAIFEYFRDEVPAFNIVSQKPFPDSLFAVEAGFVTGQNLQIHYKMHRDTPYILIENAMVKELWMSGAGEPDHFRDIEQDAICAFEQVVEILEKESMTMNHIIRQWNYVGEILKMNDADGRYLQNYQVFNEVRGHFYKQYRTRKDFPAATGIGVKIPGVTIDFCAIKSLVNRVASVPVNNPNQQNAYVYGQEVLVGSAPATNAVKQPPQFERGRLLKMQGYSTLFLSGTASIIGQETIGIDDVKKQTLVTIDNLERLSRSPEGFPNRETWSYNLLRVYVKKEDDFPVVQQICKRHFPEVPMVFVQADVCRDNLLVEIEGEMVAKN</sequence>
<dbReference type="CDD" id="cd00448">
    <property type="entry name" value="YjgF_YER057c_UK114_family"/>
    <property type="match status" value="1"/>
</dbReference>
<dbReference type="RefSeq" id="WP_147271946.1">
    <property type="nucleotide sequence ID" value="NZ_QPIZ01000001.1"/>
</dbReference>
<dbReference type="AlphaFoldDB" id="A0A368VG40"/>
<organism evidence="2 3">
    <name type="scientific">Marinilabilia salmonicolor</name>
    <dbReference type="NCBI Taxonomy" id="989"/>
    <lineage>
        <taxon>Bacteria</taxon>
        <taxon>Pseudomonadati</taxon>
        <taxon>Bacteroidota</taxon>
        <taxon>Bacteroidia</taxon>
        <taxon>Marinilabiliales</taxon>
        <taxon>Marinilabiliaceae</taxon>
        <taxon>Marinilabilia</taxon>
    </lineage>
</organism>
<reference evidence="2 3" key="1">
    <citation type="submission" date="2018-07" db="EMBL/GenBank/DDBJ databases">
        <title>Freshwater and sediment microbial communities from various areas in North America, analyzing microbe dynamics in response to fracking.</title>
        <authorList>
            <person name="Lamendella R."/>
        </authorList>
    </citation>
    <scope>NUCLEOTIDE SEQUENCE [LARGE SCALE GENOMIC DNA]</scope>
    <source>
        <strain evidence="2 3">160A</strain>
    </source>
</reference>
<proteinExistence type="predicted"/>
<protein>
    <submittedName>
        <fullName evidence="2">Enamine deaminase RidA (YjgF/YER057c/UK114 family)</fullName>
    </submittedName>
</protein>
<keyword evidence="3" id="KW-1185">Reference proteome</keyword>
<dbReference type="SUPFAM" id="SSF55298">
    <property type="entry name" value="YjgF-like"/>
    <property type="match status" value="1"/>
</dbReference>
<evidence type="ECO:0000313" key="2">
    <source>
        <dbReference type="EMBL" id="RCW39240.1"/>
    </source>
</evidence>
<dbReference type="Pfam" id="PF21168">
    <property type="entry name" value="FkbO_Hyg5-like_N"/>
    <property type="match status" value="1"/>
</dbReference>
<dbReference type="InterPro" id="IPR035959">
    <property type="entry name" value="RutC-like_sf"/>
</dbReference>
<feature type="domain" description="Chorismatase FkbO/Hyg5-like N-terminal" evidence="1">
    <location>
        <begin position="132"/>
        <end position="234"/>
    </location>
</feature>
<evidence type="ECO:0000259" key="1">
    <source>
        <dbReference type="Pfam" id="PF21168"/>
    </source>
</evidence>
<evidence type="ECO:0000313" key="3">
    <source>
        <dbReference type="Proteomes" id="UP000252733"/>
    </source>
</evidence>
<accession>A0A368VG40</accession>
<name>A0A368VG40_9BACT</name>